<dbReference type="SUPFAM" id="SSF53098">
    <property type="entry name" value="Ribonuclease H-like"/>
    <property type="match status" value="1"/>
</dbReference>
<dbReference type="RefSeq" id="WP_174405024.1">
    <property type="nucleotide sequence ID" value="NZ_BLVO01000013.1"/>
</dbReference>
<dbReference type="CDD" id="cd16962">
    <property type="entry name" value="RuvC"/>
    <property type="match status" value="1"/>
</dbReference>
<dbReference type="InterPro" id="IPR020563">
    <property type="entry name" value="X-over_junc_endoDNase_Mg_BS"/>
</dbReference>
<keyword evidence="8 13" id="KW-0460">Magnesium</keyword>
<evidence type="ECO:0000256" key="7">
    <source>
        <dbReference type="ARBA" id="ARBA00022801"/>
    </source>
</evidence>
<dbReference type="NCBIfam" id="TIGR00228">
    <property type="entry name" value="ruvC"/>
    <property type="match status" value="1"/>
</dbReference>
<keyword evidence="7 13" id="KW-0378">Hydrolase</keyword>
<feature type="binding site" evidence="13">
    <location>
        <position position="143"/>
    </location>
    <ligand>
        <name>Mg(2+)</name>
        <dbReference type="ChEBI" id="CHEBI:18420"/>
        <label>1</label>
    </ligand>
</feature>
<comment type="function">
    <text evidence="13">The RuvA-RuvB-RuvC complex processes Holliday junction (HJ) DNA during genetic recombination and DNA repair. Endonuclease that resolves HJ intermediates. Cleaves cruciform DNA by making single-stranded nicks across the HJ at symmetrical positions within the homologous arms, yielding a 5'-phosphate and a 3'-hydroxyl group; requires a central core of homology in the junction. The consensus cleavage sequence is 5'-(A/T)TT(C/G)-3'. Cleavage occurs on the 3'-side of the TT dinucleotide at the point of strand exchange. HJ branch migration catalyzed by RuvA-RuvB allows RuvC to scan DNA until it finds its consensus sequence, where it cleaves and resolves the cruciform DNA.</text>
</comment>
<dbReference type="GO" id="GO:0006310">
    <property type="term" value="P:DNA recombination"/>
    <property type="evidence" value="ECO:0007669"/>
    <property type="project" value="UniProtKB-UniRule"/>
</dbReference>
<keyword evidence="10 13" id="KW-0233">DNA recombination</keyword>
<evidence type="ECO:0000256" key="13">
    <source>
        <dbReference type="HAMAP-Rule" id="MF_00034"/>
    </source>
</evidence>
<evidence type="ECO:0000256" key="2">
    <source>
        <dbReference type="ARBA" id="ARBA00022490"/>
    </source>
</evidence>
<evidence type="ECO:0000256" key="5">
    <source>
        <dbReference type="ARBA" id="ARBA00022759"/>
    </source>
</evidence>
<dbReference type="InterPro" id="IPR002176">
    <property type="entry name" value="X-over_junc_endoDNase_RuvC"/>
</dbReference>
<comment type="catalytic activity">
    <reaction evidence="12 13">
        <text>Endonucleolytic cleavage at a junction such as a reciprocal single-stranded crossover between two homologous DNA duplexes (Holliday junction).</text>
        <dbReference type="EC" id="3.1.21.10"/>
    </reaction>
</comment>
<evidence type="ECO:0000256" key="11">
    <source>
        <dbReference type="ARBA" id="ARBA00023204"/>
    </source>
</evidence>
<dbReference type="GO" id="GO:0005737">
    <property type="term" value="C:cytoplasm"/>
    <property type="evidence" value="ECO:0007669"/>
    <property type="project" value="UniProtKB-SubCell"/>
</dbReference>
<evidence type="ECO:0000256" key="1">
    <source>
        <dbReference type="ARBA" id="ARBA00009518"/>
    </source>
</evidence>
<dbReference type="PANTHER" id="PTHR30194">
    <property type="entry name" value="CROSSOVER JUNCTION ENDODEOXYRIBONUCLEASE RUVC"/>
    <property type="match status" value="1"/>
</dbReference>
<feature type="active site" evidence="13">
    <location>
        <position position="11"/>
    </location>
</feature>
<comment type="cofactor">
    <cofactor evidence="13">
        <name>Mg(2+)</name>
        <dbReference type="ChEBI" id="CHEBI:18420"/>
    </cofactor>
    <text evidence="13">Binds 2 Mg(2+) ion per subunit.</text>
</comment>
<keyword evidence="6 13" id="KW-0227">DNA damage</keyword>
<keyword evidence="3 13" id="KW-0540">Nuclease</keyword>
<keyword evidence="4 13" id="KW-0479">Metal-binding</keyword>
<dbReference type="HAMAP" id="MF_00034">
    <property type="entry name" value="RuvC"/>
    <property type="match status" value="1"/>
</dbReference>
<comment type="similarity">
    <text evidence="1 13">Belongs to the RuvC family.</text>
</comment>
<dbReference type="AlphaFoldDB" id="A0A7J0BI64"/>
<reference evidence="15 16" key="1">
    <citation type="submission" date="2020-05" db="EMBL/GenBank/DDBJ databases">
        <title>Draft genome sequence of Desulfovibrio sp. strain HN2T.</title>
        <authorList>
            <person name="Ueno A."/>
            <person name="Tamazawa S."/>
            <person name="Tamamura S."/>
            <person name="Murakami T."/>
            <person name="Kiyama T."/>
            <person name="Inomata H."/>
            <person name="Amano Y."/>
            <person name="Miyakawa K."/>
            <person name="Tamaki H."/>
            <person name="Naganuma T."/>
            <person name="Kaneko K."/>
        </authorList>
    </citation>
    <scope>NUCLEOTIDE SEQUENCE [LARGE SCALE GENOMIC DNA]</scope>
    <source>
        <strain evidence="15 16">HN2</strain>
    </source>
</reference>
<comment type="subcellular location">
    <subcellularLocation>
        <location evidence="13">Cytoplasm</location>
    </subcellularLocation>
</comment>
<gene>
    <name evidence="13 15" type="primary">ruvC</name>
    <name evidence="15" type="ORF">DSM101010T_17210</name>
</gene>
<dbReference type="GO" id="GO:0000287">
    <property type="term" value="F:magnesium ion binding"/>
    <property type="evidence" value="ECO:0007669"/>
    <property type="project" value="UniProtKB-UniRule"/>
</dbReference>
<organism evidence="15 16">
    <name type="scientific">Desulfovibrio subterraneus</name>
    <dbReference type="NCBI Taxonomy" id="2718620"/>
    <lineage>
        <taxon>Bacteria</taxon>
        <taxon>Pseudomonadati</taxon>
        <taxon>Thermodesulfobacteriota</taxon>
        <taxon>Desulfovibrionia</taxon>
        <taxon>Desulfovibrionales</taxon>
        <taxon>Desulfovibrionaceae</taxon>
        <taxon>Desulfovibrio</taxon>
    </lineage>
</organism>
<evidence type="ECO:0000256" key="8">
    <source>
        <dbReference type="ARBA" id="ARBA00022842"/>
    </source>
</evidence>
<comment type="caution">
    <text evidence="15">The sequence shown here is derived from an EMBL/GenBank/DDBJ whole genome shotgun (WGS) entry which is preliminary data.</text>
</comment>
<keyword evidence="2 13" id="KW-0963">Cytoplasm</keyword>
<evidence type="ECO:0000256" key="3">
    <source>
        <dbReference type="ARBA" id="ARBA00022722"/>
    </source>
</evidence>
<evidence type="ECO:0000313" key="16">
    <source>
        <dbReference type="Proteomes" id="UP000503840"/>
    </source>
</evidence>
<evidence type="ECO:0000256" key="4">
    <source>
        <dbReference type="ARBA" id="ARBA00022723"/>
    </source>
</evidence>
<sequence length="166" mass="17335">MTQGITVLGIDPGSRVTGWGVVREISGVASLVDCGTVRTADADIAKRLGIIFRGVSDVITTLRPDVVAVENVFTAKNAASALKLGQARGAAIAACALHGLDVHSYEPTKVKQAIVGTGRADKQQVAFMVATILGVKKPSWAVDASDALGVALCHLTLRRYEKLAAR</sequence>
<evidence type="ECO:0000256" key="9">
    <source>
        <dbReference type="ARBA" id="ARBA00023125"/>
    </source>
</evidence>
<dbReference type="EMBL" id="BLVO01000013">
    <property type="protein sequence ID" value="GFM33356.1"/>
    <property type="molecule type" value="Genomic_DNA"/>
</dbReference>
<proteinExistence type="inferred from homology"/>
<keyword evidence="16" id="KW-1185">Reference proteome</keyword>
<accession>A0A7J0BI64</accession>
<dbReference type="Pfam" id="PF02075">
    <property type="entry name" value="RuvC"/>
    <property type="match status" value="1"/>
</dbReference>
<dbReference type="FunFam" id="3.30.420.10:FF:000002">
    <property type="entry name" value="Crossover junction endodeoxyribonuclease RuvC"/>
    <property type="match status" value="1"/>
</dbReference>
<keyword evidence="11 13" id="KW-0234">DNA repair</keyword>
<feature type="active site" evidence="13">
    <location>
        <position position="70"/>
    </location>
</feature>
<evidence type="ECO:0000256" key="14">
    <source>
        <dbReference type="NCBIfam" id="TIGR00228"/>
    </source>
</evidence>
<name>A0A7J0BI64_9BACT</name>
<dbReference type="GO" id="GO:0048476">
    <property type="term" value="C:Holliday junction resolvase complex"/>
    <property type="evidence" value="ECO:0007669"/>
    <property type="project" value="UniProtKB-UniRule"/>
</dbReference>
<evidence type="ECO:0000256" key="6">
    <source>
        <dbReference type="ARBA" id="ARBA00022763"/>
    </source>
</evidence>
<protein>
    <recommendedName>
        <fullName evidence="13 14">Crossover junction endodeoxyribonuclease RuvC</fullName>
        <ecNumber evidence="13 14">3.1.21.10</ecNumber>
    </recommendedName>
    <alternativeName>
        <fullName evidence="13">Holliday junction nuclease RuvC</fullName>
    </alternativeName>
    <alternativeName>
        <fullName evidence="13">Holliday junction resolvase RuvC</fullName>
    </alternativeName>
</protein>
<feature type="binding site" evidence="13">
    <location>
        <position position="70"/>
    </location>
    <ligand>
        <name>Mg(2+)</name>
        <dbReference type="ChEBI" id="CHEBI:18420"/>
        <label>2</label>
    </ligand>
</feature>
<dbReference type="GO" id="GO:0008821">
    <property type="term" value="F:crossover junction DNA endonuclease activity"/>
    <property type="evidence" value="ECO:0007669"/>
    <property type="project" value="UniProtKB-UniRule"/>
</dbReference>
<dbReference type="PROSITE" id="PS01321">
    <property type="entry name" value="RUVC"/>
    <property type="match status" value="1"/>
</dbReference>
<dbReference type="InterPro" id="IPR012337">
    <property type="entry name" value="RNaseH-like_sf"/>
</dbReference>
<keyword evidence="9 13" id="KW-0238">DNA-binding</keyword>
<dbReference type="GO" id="GO:0003677">
    <property type="term" value="F:DNA binding"/>
    <property type="evidence" value="ECO:0007669"/>
    <property type="project" value="UniProtKB-KW"/>
</dbReference>
<dbReference type="GO" id="GO:0006281">
    <property type="term" value="P:DNA repair"/>
    <property type="evidence" value="ECO:0007669"/>
    <property type="project" value="UniProtKB-UniRule"/>
</dbReference>
<evidence type="ECO:0000256" key="10">
    <source>
        <dbReference type="ARBA" id="ARBA00023172"/>
    </source>
</evidence>
<feature type="binding site" evidence="13">
    <location>
        <position position="11"/>
    </location>
    <ligand>
        <name>Mg(2+)</name>
        <dbReference type="ChEBI" id="CHEBI:18420"/>
        <label>1</label>
    </ligand>
</feature>
<evidence type="ECO:0000313" key="15">
    <source>
        <dbReference type="EMBL" id="GFM33356.1"/>
    </source>
</evidence>
<dbReference type="InterPro" id="IPR036397">
    <property type="entry name" value="RNaseH_sf"/>
</dbReference>
<evidence type="ECO:0000256" key="12">
    <source>
        <dbReference type="ARBA" id="ARBA00029354"/>
    </source>
</evidence>
<comment type="subunit">
    <text evidence="13">Homodimer which binds Holliday junction (HJ) DNA. The HJ becomes 2-fold symmetrical on binding to RuvC with unstacked arms; it has a different conformation from HJ DNA in complex with RuvA. In the full resolvosome a probable DNA-RuvA(4)-RuvB(12)-RuvC(2) complex forms which resolves the HJ.</text>
</comment>
<dbReference type="EC" id="3.1.21.10" evidence="13 14"/>
<dbReference type="Proteomes" id="UP000503840">
    <property type="component" value="Unassembled WGS sequence"/>
</dbReference>
<dbReference type="PRINTS" id="PR00696">
    <property type="entry name" value="RSOLVASERUVC"/>
</dbReference>
<keyword evidence="5 13" id="KW-0255">Endonuclease</keyword>
<dbReference type="Gene3D" id="3.30.420.10">
    <property type="entry name" value="Ribonuclease H-like superfamily/Ribonuclease H"/>
    <property type="match status" value="1"/>
</dbReference>
<feature type="active site" evidence="13">
    <location>
        <position position="143"/>
    </location>
</feature>
<dbReference type="PANTHER" id="PTHR30194:SF3">
    <property type="entry name" value="CROSSOVER JUNCTION ENDODEOXYRIBONUCLEASE RUVC"/>
    <property type="match status" value="1"/>
</dbReference>